<name>A0ABU3UBQ7_9ACTN</name>
<dbReference type="SUPFAM" id="SSF54427">
    <property type="entry name" value="NTF2-like"/>
    <property type="match status" value="1"/>
</dbReference>
<accession>A0ABU3UBQ7</accession>
<dbReference type="InterPro" id="IPR009959">
    <property type="entry name" value="Cyclase_SnoaL-like"/>
</dbReference>
<gene>
    <name evidence="2" type="ORF">PU648_02560</name>
</gene>
<proteinExistence type="predicted"/>
<dbReference type="Pfam" id="PF07366">
    <property type="entry name" value="SnoaL"/>
    <property type="match status" value="1"/>
</dbReference>
<evidence type="ECO:0000313" key="3">
    <source>
        <dbReference type="Proteomes" id="UP001257627"/>
    </source>
</evidence>
<evidence type="ECO:0000256" key="1">
    <source>
        <dbReference type="SAM" id="SignalP"/>
    </source>
</evidence>
<dbReference type="Gene3D" id="3.10.450.50">
    <property type="match status" value="1"/>
</dbReference>
<dbReference type="PANTHER" id="PTHR38436">
    <property type="entry name" value="POLYKETIDE CYCLASE SNOAL-LIKE DOMAIN"/>
    <property type="match status" value="1"/>
</dbReference>
<evidence type="ECO:0000313" key="2">
    <source>
        <dbReference type="EMBL" id="MDU8991296.1"/>
    </source>
</evidence>
<organism evidence="2 3">
    <name type="scientific">Streptomyces mirabilis</name>
    <dbReference type="NCBI Taxonomy" id="68239"/>
    <lineage>
        <taxon>Bacteria</taxon>
        <taxon>Bacillati</taxon>
        <taxon>Actinomycetota</taxon>
        <taxon>Actinomycetes</taxon>
        <taxon>Kitasatosporales</taxon>
        <taxon>Streptomycetaceae</taxon>
        <taxon>Streptomyces</taxon>
    </lineage>
</organism>
<feature type="chain" id="PRO_5045882825" evidence="1">
    <location>
        <begin position="27"/>
        <end position="195"/>
    </location>
</feature>
<reference evidence="2 3" key="1">
    <citation type="submission" date="2023-02" db="EMBL/GenBank/DDBJ databases">
        <authorList>
            <person name="Maleckis M."/>
        </authorList>
    </citation>
    <scope>NUCLEOTIDE SEQUENCE [LARGE SCALE GENOMIC DNA]</scope>
    <source>
        <strain evidence="2 3">P8-A2</strain>
    </source>
</reference>
<protein>
    <submittedName>
        <fullName evidence="2">Ester cyclase</fullName>
    </submittedName>
</protein>
<sequence length="195" mass="20956">MRRHTKPAVVLTTLAALTLSAFGAGAADAAGTAGGTTDSGSTSRAAADSFSWNQWNQGTARVNKRIMERFTSEFLPTGDPALARKFISPDIVMHFGGRTQQGRDTYLGIVAANMKAFPDLRWTVEDMRAEGDTVAIRYTMTGTHMGPFAGVEATGRAIRAESMAFYRLAHGKIVEERAQLDMLSILQQMGAIPAA</sequence>
<dbReference type="Proteomes" id="UP001257627">
    <property type="component" value="Unassembled WGS sequence"/>
</dbReference>
<dbReference type="PANTHER" id="PTHR38436:SF1">
    <property type="entry name" value="ESTER CYCLASE"/>
    <property type="match status" value="1"/>
</dbReference>
<keyword evidence="1" id="KW-0732">Signal</keyword>
<keyword evidence="3" id="KW-1185">Reference proteome</keyword>
<dbReference type="EMBL" id="JARAKF010000001">
    <property type="protein sequence ID" value="MDU8991296.1"/>
    <property type="molecule type" value="Genomic_DNA"/>
</dbReference>
<feature type="signal peptide" evidence="1">
    <location>
        <begin position="1"/>
        <end position="26"/>
    </location>
</feature>
<comment type="caution">
    <text evidence="2">The sequence shown here is derived from an EMBL/GenBank/DDBJ whole genome shotgun (WGS) entry which is preliminary data.</text>
</comment>
<dbReference type="RefSeq" id="WP_205521860.1">
    <property type="nucleotide sequence ID" value="NZ_CP107955.1"/>
</dbReference>
<dbReference type="InterPro" id="IPR032710">
    <property type="entry name" value="NTF2-like_dom_sf"/>
</dbReference>